<dbReference type="Pfam" id="PF00036">
    <property type="entry name" value="EF-hand_1"/>
    <property type="match status" value="1"/>
</dbReference>
<dbReference type="PROSITE" id="PS00018">
    <property type="entry name" value="EF_HAND_1"/>
    <property type="match status" value="2"/>
</dbReference>
<keyword evidence="4" id="KW-0106">Calcium</keyword>
<accession>A0A8J8NM43</accession>
<evidence type="ECO:0000256" key="3">
    <source>
        <dbReference type="ARBA" id="ARBA00022737"/>
    </source>
</evidence>
<comment type="caution">
    <text evidence="8">The sequence shown here is derived from an EMBL/GenBank/DDBJ whole genome shotgun (WGS) entry which is preliminary data.</text>
</comment>
<feature type="domain" description="EF-hand" evidence="7">
    <location>
        <begin position="186"/>
        <end position="221"/>
    </location>
</feature>
<dbReference type="PANTHER" id="PTHR23048">
    <property type="entry name" value="MYOSIN LIGHT CHAIN 1, 3"/>
    <property type="match status" value="1"/>
</dbReference>
<evidence type="ECO:0000313" key="9">
    <source>
        <dbReference type="Proteomes" id="UP000785679"/>
    </source>
</evidence>
<feature type="domain" description="EF-hand" evidence="7">
    <location>
        <begin position="69"/>
        <end position="104"/>
    </location>
</feature>
<dbReference type="InterPro" id="IPR018247">
    <property type="entry name" value="EF_Hand_1_Ca_BS"/>
</dbReference>
<evidence type="ECO:0000256" key="6">
    <source>
        <dbReference type="SAM" id="MobiDB-lite"/>
    </source>
</evidence>
<dbReference type="Proteomes" id="UP000785679">
    <property type="component" value="Unassembled WGS sequence"/>
</dbReference>
<dbReference type="InterPro" id="IPR011992">
    <property type="entry name" value="EF-hand-dom_pair"/>
</dbReference>
<keyword evidence="3" id="KW-0677">Repeat</keyword>
<dbReference type="Gene3D" id="1.10.238.10">
    <property type="entry name" value="EF-hand"/>
    <property type="match status" value="2"/>
</dbReference>
<feature type="compositionally biased region" description="Polar residues" evidence="6">
    <location>
        <begin position="28"/>
        <end position="39"/>
    </location>
</feature>
<dbReference type="InterPro" id="IPR050230">
    <property type="entry name" value="CALM/Myosin/TropC-like"/>
</dbReference>
<dbReference type="EMBL" id="RRYP01012519">
    <property type="protein sequence ID" value="TNV77055.1"/>
    <property type="molecule type" value="Genomic_DNA"/>
</dbReference>
<dbReference type="SMART" id="SM00054">
    <property type="entry name" value="EFh"/>
    <property type="match status" value="2"/>
</dbReference>
<dbReference type="GO" id="GO:0005509">
    <property type="term" value="F:calcium ion binding"/>
    <property type="evidence" value="ECO:0007669"/>
    <property type="project" value="InterPro"/>
</dbReference>
<evidence type="ECO:0000256" key="2">
    <source>
        <dbReference type="ARBA" id="ARBA00022723"/>
    </source>
</evidence>
<organism evidence="8 9">
    <name type="scientific">Halteria grandinella</name>
    <dbReference type="NCBI Taxonomy" id="5974"/>
    <lineage>
        <taxon>Eukaryota</taxon>
        <taxon>Sar</taxon>
        <taxon>Alveolata</taxon>
        <taxon>Ciliophora</taxon>
        <taxon>Intramacronucleata</taxon>
        <taxon>Spirotrichea</taxon>
        <taxon>Stichotrichia</taxon>
        <taxon>Sporadotrichida</taxon>
        <taxon>Halteriidae</taxon>
        <taxon>Halteria</taxon>
    </lineage>
</organism>
<proteinExistence type="predicted"/>
<sequence>MPEEDDEDESLTEQQKAAKGGAGKAKQSVKSPKATTGAPSAQPAETPAKPKGPTAATFVDDQPDALQAEPIIQSLRIFNIFDIDKNGKIDLNEVKVICKSLSLHPTVRELKGMINEVSDSEDFTIRFEQFRAMRVLNKPCELNVLAEYKKFDIHKLQRGVVTRDCVRKVFRAELMEMKHDPATFAAEVDRRTAAIMAYDSDGDGVVTFKDFYDNILRRVPQEWLQWIHQNLKKGVREDFIRMSLEMNGVDSQLANNLIQRTKREGLLQLGKTFADSSKGYIYVMKA</sequence>
<dbReference type="PANTHER" id="PTHR23048:SF0">
    <property type="entry name" value="CALMODULIN LIKE 3"/>
    <property type="match status" value="1"/>
</dbReference>
<dbReference type="PROSITE" id="PS50222">
    <property type="entry name" value="EF_HAND_2"/>
    <property type="match status" value="2"/>
</dbReference>
<dbReference type="AlphaFoldDB" id="A0A8J8NM43"/>
<dbReference type="InterPro" id="IPR002048">
    <property type="entry name" value="EF_hand_dom"/>
</dbReference>
<evidence type="ECO:0000256" key="4">
    <source>
        <dbReference type="ARBA" id="ARBA00022837"/>
    </source>
</evidence>
<keyword evidence="2" id="KW-0479">Metal-binding</keyword>
<dbReference type="SUPFAM" id="SSF47473">
    <property type="entry name" value="EF-hand"/>
    <property type="match status" value="1"/>
</dbReference>
<evidence type="ECO:0000256" key="1">
    <source>
        <dbReference type="ARBA" id="ARBA00020786"/>
    </source>
</evidence>
<protein>
    <recommendedName>
        <fullName evidence="1">Calmodulin</fullName>
    </recommendedName>
</protein>
<feature type="region of interest" description="Disordered" evidence="6">
    <location>
        <begin position="1"/>
        <end position="58"/>
    </location>
</feature>
<dbReference type="CDD" id="cd00051">
    <property type="entry name" value="EFh"/>
    <property type="match status" value="1"/>
</dbReference>
<evidence type="ECO:0000259" key="7">
    <source>
        <dbReference type="PROSITE" id="PS50222"/>
    </source>
</evidence>
<dbReference type="OrthoDB" id="26525at2759"/>
<name>A0A8J8NM43_HALGN</name>
<keyword evidence="9" id="KW-1185">Reference proteome</keyword>
<reference evidence="8" key="1">
    <citation type="submission" date="2019-06" db="EMBL/GenBank/DDBJ databases">
        <authorList>
            <person name="Zheng W."/>
        </authorList>
    </citation>
    <scope>NUCLEOTIDE SEQUENCE</scope>
    <source>
        <strain evidence="8">QDHG01</strain>
    </source>
</reference>
<feature type="compositionally biased region" description="Acidic residues" evidence="6">
    <location>
        <begin position="1"/>
        <end position="11"/>
    </location>
</feature>
<dbReference type="GO" id="GO:0016460">
    <property type="term" value="C:myosin II complex"/>
    <property type="evidence" value="ECO:0007669"/>
    <property type="project" value="TreeGrafter"/>
</dbReference>
<keyword evidence="5" id="KW-0007">Acetylation</keyword>
<evidence type="ECO:0000313" key="8">
    <source>
        <dbReference type="EMBL" id="TNV77055.1"/>
    </source>
</evidence>
<gene>
    <name evidence="8" type="ORF">FGO68_gene7461</name>
</gene>
<evidence type="ECO:0000256" key="5">
    <source>
        <dbReference type="ARBA" id="ARBA00022990"/>
    </source>
</evidence>